<organism evidence="3 4">
    <name type="scientific">Rhodoferax koreensis</name>
    <dbReference type="NCBI Taxonomy" id="1842727"/>
    <lineage>
        <taxon>Bacteria</taxon>
        <taxon>Pseudomonadati</taxon>
        <taxon>Pseudomonadota</taxon>
        <taxon>Betaproteobacteria</taxon>
        <taxon>Burkholderiales</taxon>
        <taxon>Comamonadaceae</taxon>
        <taxon>Rhodoferax</taxon>
    </lineage>
</organism>
<feature type="domain" description="Smr" evidence="2">
    <location>
        <begin position="128"/>
        <end position="209"/>
    </location>
</feature>
<keyword evidence="4" id="KW-1185">Reference proteome</keyword>
<feature type="coiled-coil region" evidence="1">
    <location>
        <begin position="14"/>
        <end position="41"/>
    </location>
</feature>
<dbReference type="Proteomes" id="UP000186609">
    <property type="component" value="Chromosome"/>
</dbReference>
<dbReference type="OrthoDB" id="9808881at2"/>
<dbReference type="InterPro" id="IPR002625">
    <property type="entry name" value="Smr_dom"/>
</dbReference>
<evidence type="ECO:0000313" key="3">
    <source>
        <dbReference type="EMBL" id="APW37102.1"/>
    </source>
</evidence>
<dbReference type="PANTHER" id="PTHR35562">
    <property type="entry name" value="DNA ENDONUCLEASE SMRA-RELATED"/>
    <property type="match status" value="1"/>
</dbReference>
<dbReference type="AlphaFoldDB" id="A0A1P8JTM4"/>
<evidence type="ECO:0000313" key="4">
    <source>
        <dbReference type="Proteomes" id="UP000186609"/>
    </source>
</evidence>
<evidence type="ECO:0000256" key="1">
    <source>
        <dbReference type="SAM" id="Coils"/>
    </source>
</evidence>
<protein>
    <submittedName>
        <fullName evidence="3">DNA mismatch repair protein MutS</fullName>
    </submittedName>
</protein>
<evidence type="ECO:0000259" key="2">
    <source>
        <dbReference type="PROSITE" id="PS50828"/>
    </source>
</evidence>
<dbReference type="STRING" id="1842727.RD110_07760"/>
<dbReference type="SUPFAM" id="SSF160443">
    <property type="entry name" value="SMR domain-like"/>
    <property type="match status" value="1"/>
</dbReference>
<reference evidence="3 4" key="1">
    <citation type="submission" date="2017-01" db="EMBL/GenBank/DDBJ databases">
        <authorList>
            <person name="Mah S.A."/>
            <person name="Swanson W.J."/>
            <person name="Moy G.W."/>
            <person name="Vacquier V.D."/>
        </authorList>
    </citation>
    <scope>NUCLEOTIDE SEQUENCE [LARGE SCALE GENOMIC DNA]</scope>
    <source>
        <strain evidence="3 4">DCY110</strain>
    </source>
</reference>
<dbReference type="PANTHER" id="PTHR35562:SF2">
    <property type="entry name" value="DNA ENDONUCLEASE SMRA-RELATED"/>
    <property type="match status" value="1"/>
</dbReference>
<dbReference type="PROSITE" id="PS50828">
    <property type="entry name" value="SMR"/>
    <property type="match status" value="1"/>
</dbReference>
<name>A0A1P8JTM4_9BURK</name>
<gene>
    <name evidence="3" type="ORF">RD110_07760</name>
</gene>
<keyword evidence="1" id="KW-0175">Coiled coil</keyword>
<dbReference type="Gene3D" id="3.30.1370.110">
    <property type="match status" value="1"/>
</dbReference>
<sequence>MKITSLQDLKKIQKSIQETAARQAAERAAQLERERRLAAQKNLFMLAVGAVNPLPDQRKAELRKAQPEPVATQLQRDEQAVLVEAISDGFDASNLLDTDDALSYRRQGIGADVTRRLRKGEWSIQRQIDLHGLRSDAARDALSGFIRDAQKHGIRCVRVVHGKGLSSPGKTPVLKGKVRNWLVQKNEVLAFVQARPIDGGAGALVVLLKPG</sequence>
<dbReference type="RefSeq" id="WP_076198248.1">
    <property type="nucleotide sequence ID" value="NZ_CP019236.1"/>
</dbReference>
<dbReference type="InterPro" id="IPR036063">
    <property type="entry name" value="Smr_dom_sf"/>
</dbReference>
<dbReference type="Pfam" id="PF01713">
    <property type="entry name" value="Smr"/>
    <property type="match status" value="1"/>
</dbReference>
<dbReference type="SMART" id="SM00463">
    <property type="entry name" value="SMR"/>
    <property type="match status" value="1"/>
</dbReference>
<dbReference type="EMBL" id="CP019236">
    <property type="protein sequence ID" value="APW37102.1"/>
    <property type="molecule type" value="Genomic_DNA"/>
</dbReference>
<proteinExistence type="predicted"/>
<dbReference type="KEGG" id="rhy:RD110_07760"/>
<accession>A0A1P8JTM4</accession>